<feature type="transmembrane region" description="Helical" evidence="5">
    <location>
        <begin position="265"/>
        <end position="285"/>
    </location>
</feature>
<gene>
    <name evidence="7" type="ORF">U1T56_11390</name>
</gene>
<evidence type="ECO:0000256" key="5">
    <source>
        <dbReference type="SAM" id="Phobius"/>
    </source>
</evidence>
<feature type="transmembrane region" description="Helical" evidence="5">
    <location>
        <begin position="7"/>
        <end position="24"/>
    </location>
</feature>
<dbReference type="InterPro" id="IPR037185">
    <property type="entry name" value="EmrE-like"/>
</dbReference>
<dbReference type="Pfam" id="PF00892">
    <property type="entry name" value="EamA"/>
    <property type="match status" value="2"/>
</dbReference>
<feature type="transmembrane region" description="Helical" evidence="5">
    <location>
        <begin position="147"/>
        <end position="168"/>
    </location>
</feature>
<feature type="transmembrane region" description="Helical" evidence="5">
    <location>
        <begin position="30"/>
        <end position="55"/>
    </location>
</feature>
<dbReference type="InterPro" id="IPR050638">
    <property type="entry name" value="AA-Vitamin_Transporters"/>
</dbReference>
<dbReference type="RefSeq" id="WP_418159606.1">
    <property type="nucleotide sequence ID" value="NZ_JBBLZC010000010.1"/>
</dbReference>
<dbReference type="SUPFAM" id="SSF103481">
    <property type="entry name" value="Multidrug resistance efflux transporter EmrE"/>
    <property type="match status" value="2"/>
</dbReference>
<evidence type="ECO:0000256" key="1">
    <source>
        <dbReference type="ARBA" id="ARBA00004141"/>
    </source>
</evidence>
<comment type="caution">
    <text evidence="7">The sequence shown here is derived from an EMBL/GenBank/DDBJ whole genome shotgun (WGS) entry which is preliminary data.</text>
</comment>
<dbReference type="EMBL" id="JBBLZC010000010">
    <property type="protein sequence ID" value="MEK0083758.1"/>
    <property type="molecule type" value="Genomic_DNA"/>
</dbReference>
<organism evidence="7 8">
    <name type="scientific">Benzoatithermus flavus</name>
    <dbReference type="NCBI Taxonomy" id="3108223"/>
    <lineage>
        <taxon>Bacteria</taxon>
        <taxon>Pseudomonadati</taxon>
        <taxon>Pseudomonadota</taxon>
        <taxon>Alphaproteobacteria</taxon>
        <taxon>Geminicoccales</taxon>
        <taxon>Geminicoccaceae</taxon>
        <taxon>Benzoatithermus</taxon>
    </lineage>
</organism>
<evidence type="ECO:0000313" key="8">
    <source>
        <dbReference type="Proteomes" id="UP001375743"/>
    </source>
</evidence>
<keyword evidence="3 5" id="KW-1133">Transmembrane helix</keyword>
<feature type="transmembrane region" description="Helical" evidence="5">
    <location>
        <begin position="180"/>
        <end position="198"/>
    </location>
</feature>
<reference evidence="7 8" key="1">
    <citation type="submission" date="2024-01" db="EMBL/GenBank/DDBJ databases">
        <title>Multi-omics insights into the function and evolution of sodium benzoate biodegradation pathways in Benzoatithermus flavus gen. nov., sp. nov. from hot spring.</title>
        <authorList>
            <person name="Hu C.-J."/>
            <person name="Li W.-J."/>
        </authorList>
    </citation>
    <scope>NUCLEOTIDE SEQUENCE [LARGE SCALE GENOMIC DNA]</scope>
    <source>
        <strain evidence="7 8">SYSU G07066</strain>
    </source>
</reference>
<dbReference type="PANTHER" id="PTHR32322:SF9">
    <property type="entry name" value="AMINO-ACID METABOLITE EFFLUX PUMP-RELATED"/>
    <property type="match status" value="1"/>
</dbReference>
<name>A0ABU8XRG4_9PROT</name>
<feature type="transmembrane region" description="Helical" evidence="5">
    <location>
        <begin position="210"/>
        <end position="229"/>
    </location>
</feature>
<feature type="domain" description="EamA" evidence="6">
    <location>
        <begin position="149"/>
        <end position="282"/>
    </location>
</feature>
<feature type="domain" description="EamA" evidence="6">
    <location>
        <begin position="7"/>
        <end position="136"/>
    </location>
</feature>
<comment type="subcellular location">
    <subcellularLocation>
        <location evidence="1">Membrane</location>
        <topology evidence="1">Multi-pass membrane protein</topology>
    </subcellularLocation>
</comment>
<keyword evidence="4 5" id="KW-0472">Membrane</keyword>
<proteinExistence type="predicted"/>
<dbReference type="PANTHER" id="PTHR32322">
    <property type="entry name" value="INNER MEMBRANE TRANSPORTER"/>
    <property type="match status" value="1"/>
</dbReference>
<evidence type="ECO:0000259" key="6">
    <source>
        <dbReference type="Pfam" id="PF00892"/>
    </source>
</evidence>
<keyword evidence="8" id="KW-1185">Reference proteome</keyword>
<feature type="transmembrane region" description="Helical" evidence="5">
    <location>
        <begin position="67"/>
        <end position="85"/>
    </location>
</feature>
<feature type="transmembrane region" description="Helical" evidence="5">
    <location>
        <begin position="241"/>
        <end position="259"/>
    </location>
</feature>
<dbReference type="InterPro" id="IPR000620">
    <property type="entry name" value="EamA_dom"/>
</dbReference>
<feature type="transmembrane region" description="Helical" evidence="5">
    <location>
        <begin position="91"/>
        <end position="109"/>
    </location>
</feature>
<keyword evidence="2 5" id="KW-0812">Transmembrane</keyword>
<sequence length="295" mass="30772">MKLGDVLAYLFLAVTWGFSFLVLLEVTRAFGWVGAVTFRAFVASTTLLAVAAVTGRKLDFGAGWRPLVVVGATTVAGQLIGLSFATPRIGTATTAILVAAIPLFSMIIGKLWGIECITPRSLVGLVFGFVGIVLLVGFPAVPVTGSFVLGCVSALLGSFSAAFGSSYASRHLRAVGSWEVTIGSFLSGGLLTLPLLLAVPVPTPPRPVDYMHLLLLGSVMSALNYVLYFRLVSTIGATRTISVEFAVTIVAVLAGALLLREPLSAVQIIGAVIVVSGCTLVLGLVPWKARPRARA</sequence>
<accession>A0ABU8XRG4</accession>
<protein>
    <submittedName>
        <fullName evidence="7">DMT family transporter</fullName>
    </submittedName>
</protein>
<evidence type="ECO:0000313" key="7">
    <source>
        <dbReference type="EMBL" id="MEK0083758.1"/>
    </source>
</evidence>
<evidence type="ECO:0000256" key="2">
    <source>
        <dbReference type="ARBA" id="ARBA00022692"/>
    </source>
</evidence>
<dbReference type="Proteomes" id="UP001375743">
    <property type="component" value="Unassembled WGS sequence"/>
</dbReference>
<evidence type="ECO:0000256" key="3">
    <source>
        <dbReference type="ARBA" id="ARBA00022989"/>
    </source>
</evidence>
<feature type="transmembrane region" description="Helical" evidence="5">
    <location>
        <begin position="121"/>
        <end position="141"/>
    </location>
</feature>
<evidence type="ECO:0000256" key="4">
    <source>
        <dbReference type="ARBA" id="ARBA00023136"/>
    </source>
</evidence>